<evidence type="ECO:0000256" key="4">
    <source>
        <dbReference type="ARBA" id="ARBA00023163"/>
    </source>
</evidence>
<proteinExistence type="inferred from homology"/>
<dbReference type="Proteomes" id="UP000051908">
    <property type="component" value="Unassembled WGS sequence"/>
</dbReference>
<evidence type="ECO:0000313" key="6">
    <source>
        <dbReference type="Proteomes" id="UP000051908"/>
    </source>
</evidence>
<keyword evidence="3" id="KW-0238">DNA-binding</keyword>
<dbReference type="PATRIC" id="fig|1122151.5.peg.564"/>
<comment type="caution">
    <text evidence="5">The sequence shown here is derived from an EMBL/GenBank/DDBJ whole genome shotgun (WGS) entry which is preliminary data.</text>
</comment>
<gene>
    <name evidence="5" type="ORF">FD33_GL000542</name>
</gene>
<dbReference type="InterPro" id="IPR036390">
    <property type="entry name" value="WH_DNA-bd_sf"/>
</dbReference>
<dbReference type="GeneID" id="96666840"/>
<organism evidence="5 6">
    <name type="scientific">Companilactobacillus paralimentarius DSM 13238 = JCM 10415</name>
    <dbReference type="NCBI Taxonomy" id="1122151"/>
    <lineage>
        <taxon>Bacteria</taxon>
        <taxon>Bacillati</taxon>
        <taxon>Bacillota</taxon>
        <taxon>Bacilli</taxon>
        <taxon>Lactobacillales</taxon>
        <taxon>Lactobacillaceae</taxon>
        <taxon>Companilactobacillus</taxon>
    </lineage>
</organism>
<dbReference type="InterPro" id="IPR014071">
    <property type="entry name" value="Cu_transp_CopY/TcrY"/>
</dbReference>
<dbReference type="GO" id="GO:0045892">
    <property type="term" value="P:negative regulation of DNA-templated transcription"/>
    <property type="evidence" value="ECO:0007669"/>
    <property type="project" value="InterPro"/>
</dbReference>
<dbReference type="InterPro" id="IPR036388">
    <property type="entry name" value="WH-like_DNA-bd_sf"/>
</dbReference>
<dbReference type="GO" id="GO:0003677">
    <property type="term" value="F:DNA binding"/>
    <property type="evidence" value="ECO:0007669"/>
    <property type="project" value="UniProtKB-KW"/>
</dbReference>
<dbReference type="RefSeq" id="WP_025085429.1">
    <property type="nucleotide sequence ID" value="NZ_AZES01000012.1"/>
</dbReference>
<keyword evidence="2" id="KW-0805">Transcription regulation</keyword>
<dbReference type="Pfam" id="PF03965">
    <property type="entry name" value="Penicillinase_R"/>
    <property type="match status" value="1"/>
</dbReference>
<keyword evidence="6" id="KW-1185">Reference proteome</keyword>
<dbReference type="PIRSF" id="PIRSF019455">
    <property type="entry name" value="CopR_AtkY"/>
    <property type="match status" value="1"/>
</dbReference>
<dbReference type="NCBIfam" id="TIGR02698">
    <property type="entry name" value="CopY_TcrY"/>
    <property type="match status" value="1"/>
</dbReference>
<evidence type="ECO:0000313" key="5">
    <source>
        <dbReference type="EMBL" id="KRL32378.1"/>
    </source>
</evidence>
<evidence type="ECO:0000256" key="2">
    <source>
        <dbReference type="ARBA" id="ARBA00023015"/>
    </source>
</evidence>
<evidence type="ECO:0000256" key="1">
    <source>
        <dbReference type="ARBA" id="ARBA00011046"/>
    </source>
</evidence>
<dbReference type="AlphaFoldDB" id="A0A0R1PS63"/>
<dbReference type="OrthoDB" id="1849040at2"/>
<name>A0A0R1PS63_9LACO</name>
<dbReference type="Gene3D" id="1.10.10.10">
    <property type="entry name" value="Winged helix-like DNA-binding domain superfamily/Winged helix DNA-binding domain"/>
    <property type="match status" value="1"/>
</dbReference>
<dbReference type="SUPFAM" id="SSF46785">
    <property type="entry name" value="Winged helix' DNA-binding domain"/>
    <property type="match status" value="1"/>
</dbReference>
<protein>
    <submittedName>
        <fullName evidence="5">Negative regulator of copper transport operon, AtkY</fullName>
    </submittedName>
</protein>
<comment type="similarity">
    <text evidence="1">Belongs to the BlaI transcriptional regulatory family.</text>
</comment>
<dbReference type="EMBL" id="AZES01000012">
    <property type="protein sequence ID" value="KRL32378.1"/>
    <property type="molecule type" value="Genomic_DNA"/>
</dbReference>
<reference evidence="5 6" key="1">
    <citation type="journal article" date="2015" name="Genome Announc.">
        <title>Expanding the biotechnology potential of lactobacilli through comparative genomics of 213 strains and associated genera.</title>
        <authorList>
            <person name="Sun Z."/>
            <person name="Harris H.M."/>
            <person name="McCann A."/>
            <person name="Guo C."/>
            <person name="Argimon S."/>
            <person name="Zhang W."/>
            <person name="Yang X."/>
            <person name="Jeffery I.B."/>
            <person name="Cooney J.C."/>
            <person name="Kagawa T.F."/>
            <person name="Liu W."/>
            <person name="Song Y."/>
            <person name="Salvetti E."/>
            <person name="Wrobel A."/>
            <person name="Rasinkangas P."/>
            <person name="Parkhill J."/>
            <person name="Rea M.C."/>
            <person name="O'Sullivan O."/>
            <person name="Ritari J."/>
            <person name="Douillard F.P."/>
            <person name="Paul Ross R."/>
            <person name="Yang R."/>
            <person name="Briner A.E."/>
            <person name="Felis G.E."/>
            <person name="de Vos W.M."/>
            <person name="Barrangou R."/>
            <person name="Klaenhammer T.R."/>
            <person name="Caufield P.W."/>
            <person name="Cui Y."/>
            <person name="Zhang H."/>
            <person name="O'Toole P.W."/>
        </authorList>
    </citation>
    <scope>NUCLEOTIDE SEQUENCE [LARGE SCALE GENOMIC DNA]</scope>
    <source>
        <strain evidence="5 6">DSM 13238</strain>
    </source>
</reference>
<sequence>MDTVAVKKEQKKVEISSAEWQIMRIVWTLKHVTSTEIINLMQQKQNWSDSTIKTLITRLTKKEFLSRKKAKGRYIYSTTVSEQETMDEYANSLFNDFCAHKTGSVLNELIDSLDISKSDIESLQKTLDNKLKTAPEKVNCDCLPDGCEHMC</sequence>
<keyword evidence="4" id="KW-0804">Transcription</keyword>
<dbReference type="InterPro" id="IPR005650">
    <property type="entry name" value="BlaI_family"/>
</dbReference>
<evidence type="ECO:0000256" key="3">
    <source>
        <dbReference type="ARBA" id="ARBA00023125"/>
    </source>
</evidence>
<accession>A0A0R1PS63</accession>